<dbReference type="AlphaFoldDB" id="A0A921K417"/>
<organism evidence="1 2">
    <name type="scientific">Phocaeicola coprocola</name>
    <dbReference type="NCBI Taxonomy" id="310298"/>
    <lineage>
        <taxon>Bacteria</taxon>
        <taxon>Pseudomonadati</taxon>
        <taxon>Bacteroidota</taxon>
        <taxon>Bacteroidia</taxon>
        <taxon>Bacteroidales</taxon>
        <taxon>Bacteroidaceae</taxon>
        <taxon>Phocaeicola</taxon>
    </lineage>
</organism>
<reference evidence="1" key="2">
    <citation type="submission" date="2021-09" db="EMBL/GenBank/DDBJ databases">
        <authorList>
            <person name="Gilroy R."/>
        </authorList>
    </citation>
    <scope>NUCLEOTIDE SEQUENCE</scope>
    <source>
        <strain evidence="1">CHK165-8395</strain>
    </source>
</reference>
<reference evidence="1" key="1">
    <citation type="journal article" date="2021" name="PeerJ">
        <title>Extensive microbial diversity within the chicken gut microbiome revealed by metagenomics and culture.</title>
        <authorList>
            <person name="Gilroy R."/>
            <person name="Ravi A."/>
            <person name="Getino M."/>
            <person name="Pursley I."/>
            <person name="Horton D.L."/>
            <person name="Alikhan N.F."/>
            <person name="Baker D."/>
            <person name="Gharbi K."/>
            <person name="Hall N."/>
            <person name="Watson M."/>
            <person name="Adriaenssens E.M."/>
            <person name="Foster-Nyarko E."/>
            <person name="Jarju S."/>
            <person name="Secka A."/>
            <person name="Antonio M."/>
            <person name="Oren A."/>
            <person name="Chaudhuri R.R."/>
            <person name="La Ragione R."/>
            <person name="Hildebrand F."/>
            <person name="Pallen M.J."/>
        </authorList>
    </citation>
    <scope>NUCLEOTIDE SEQUENCE</scope>
    <source>
        <strain evidence="1">CHK165-8395</strain>
    </source>
</reference>
<protein>
    <submittedName>
        <fullName evidence="1">Nicotinate phosphoribosyltransferase</fullName>
    </submittedName>
</protein>
<dbReference type="EMBL" id="DYXD01000271">
    <property type="protein sequence ID" value="HJF09038.1"/>
    <property type="molecule type" value="Genomic_DNA"/>
</dbReference>
<name>A0A921K417_9BACT</name>
<comment type="caution">
    <text evidence="1">The sequence shown here is derived from an EMBL/GenBank/DDBJ whole genome shotgun (WGS) entry which is preliminary data.</text>
</comment>
<keyword evidence="1" id="KW-0808">Transferase</keyword>
<evidence type="ECO:0000313" key="2">
    <source>
        <dbReference type="Proteomes" id="UP000718012"/>
    </source>
</evidence>
<proteinExistence type="predicted"/>
<evidence type="ECO:0000313" key="1">
    <source>
        <dbReference type="EMBL" id="HJF09038.1"/>
    </source>
</evidence>
<dbReference type="GO" id="GO:0016757">
    <property type="term" value="F:glycosyltransferase activity"/>
    <property type="evidence" value="ECO:0007669"/>
    <property type="project" value="UniProtKB-KW"/>
</dbReference>
<feature type="non-terminal residue" evidence="1">
    <location>
        <position position="1"/>
    </location>
</feature>
<keyword evidence="1" id="KW-0328">Glycosyltransferase</keyword>
<gene>
    <name evidence="1" type="ORF">K8U81_12800</name>
</gene>
<sequence length="43" mass="5082">KLSRCKMNHNQEWRECVKLSDDMGKHMGSNAEVEACLYELRLK</sequence>
<accession>A0A921K417</accession>
<dbReference type="Proteomes" id="UP000718012">
    <property type="component" value="Unassembled WGS sequence"/>
</dbReference>
<dbReference type="Gene3D" id="3.20.140.10">
    <property type="entry name" value="nicotinate phosphoribosyltransferase"/>
    <property type="match status" value="1"/>
</dbReference>